<dbReference type="AlphaFoldDB" id="A0A0A9AZ62"/>
<protein>
    <submittedName>
        <fullName evidence="1">Uncharacterized protein</fullName>
    </submittedName>
</protein>
<reference evidence="1" key="1">
    <citation type="submission" date="2014-09" db="EMBL/GenBank/DDBJ databases">
        <authorList>
            <person name="Magalhaes I.L.F."/>
            <person name="Oliveira U."/>
            <person name="Santos F.R."/>
            <person name="Vidigal T.H.D.A."/>
            <person name="Brescovit A.D."/>
            <person name="Santos A.J."/>
        </authorList>
    </citation>
    <scope>NUCLEOTIDE SEQUENCE</scope>
    <source>
        <tissue evidence="1">Shoot tissue taken approximately 20 cm above the soil surface</tissue>
    </source>
</reference>
<proteinExistence type="predicted"/>
<dbReference type="EMBL" id="GBRH01240866">
    <property type="protein sequence ID" value="JAD57029.1"/>
    <property type="molecule type" value="Transcribed_RNA"/>
</dbReference>
<name>A0A0A9AZ62_ARUDO</name>
<accession>A0A0A9AZ62</accession>
<sequence length="32" mass="3825">MLMYSLRFIILVILGCPKSNFIKFDQDYINID</sequence>
<organism evidence="1">
    <name type="scientific">Arundo donax</name>
    <name type="common">Giant reed</name>
    <name type="synonym">Donax arundinaceus</name>
    <dbReference type="NCBI Taxonomy" id="35708"/>
    <lineage>
        <taxon>Eukaryota</taxon>
        <taxon>Viridiplantae</taxon>
        <taxon>Streptophyta</taxon>
        <taxon>Embryophyta</taxon>
        <taxon>Tracheophyta</taxon>
        <taxon>Spermatophyta</taxon>
        <taxon>Magnoliopsida</taxon>
        <taxon>Liliopsida</taxon>
        <taxon>Poales</taxon>
        <taxon>Poaceae</taxon>
        <taxon>PACMAD clade</taxon>
        <taxon>Arundinoideae</taxon>
        <taxon>Arundineae</taxon>
        <taxon>Arundo</taxon>
    </lineage>
</organism>
<evidence type="ECO:0000313" key="1">
    <source>
        <dbReference type="EMBL" id="JAD57029.1"/>
    </source>
</evidence>
<reference evidence="1" key="2">
    <citation type="journal article" date="2015" name="Data Brief">
        <title>Shoot transcriptome of the giant reed, Arundo donax.</title>
        <authorList>
            <person name="Barrero R.A."/>
            <person name="Guerrero F.D."/>
            <person name="Moolhuijzen P."/>
            <person name="Goolsby J.A."/>
            <person name="Tidwell J."/>
            <person name="Bellgard S.E."/>
            <person name="Bellgard M.I."/>
        </authorList>
    </citation>
    <scope>NUCLEOTIDE SEQUENCE</scope>
    <source>
        <tissue evidence="1">Shoot tissue taken approximately 20 cm above the soil surface</tissue>
    </source>
</reference>